<dbReference type="PRINTS" id="PR00364">
    <property type="entry name" value="DISEASERSIST"/>
</dbReference>
<accession>A0ABW3U743</accession>
<dbReference type="InterPro" id="IPR005116">
    <property type="entry name" value="Transp-assoc_OB_typ1"/>
</dbReference>
<protein>
    <submittedName>
        <fullName evidence="12">Molybdenum ABC transporter ATP-binding protein</fullName>
    </submittedName>
</protein>
<evidence type="ECO:0000313" key="13">
    <source>
        <dbReference type="Proteomes" id="UP001597264"/>
    </source>
</evidence>
<dbReference type="PROSITE" id="PS50893">
    <property type="entry name" value="ABC_TRANSPORTER_2"/>
    <property type="match status" value="1"/>
</dbReference>
<keyword evidence="6 12" id="KW-0067">ATP-binding</keyword>
<evidence type="ECO:0000256" key="6">
    <source>
        <dbReference type="ARBA" id="ARBA00022840"/>
    </source>
</evidence>
<feature type="domain" description="Mop" evidence="11">
    <location>
        <begin position="310"/>
        <end position="386"/>
    </location>
</feature>
<dbReference type="EMBL" id="JBHTLR010000007">
    <property type="protein sequence ID" value="MFD1216673.1"/>
    <property type="molecule type" value="Genomic_DNA"/>
</dbReference>
<dbReference type="SUPFAM" id="SSF50331">
    <property type="entry name" value="MOP-like"/>
    <property type="match status" value="1"/>
</dbReference>
<dbReference type="PANTHER" id="PTHR43514">
    <property type="entry name" value="ABC TRANSPORTER I FAMILY MEMBER 10"/>
    <property type="match status" value="1"/>
</dbReference>
<dbReference type="InterPro" id="IPR003439">
    <property type="entry name" value="ABC_transporter-like_ATP-bd"/>
</dbReference>
<gene>
    <name evidence="12" type="primary">modC</name>
    <name evidence="12" type="ORF">ACFQ2X_08695</name>
</gene>
<reference evidence="13" key="1">
    <citation type="journal article" date="2019" name="Int. J. Syst. Evol. Microbiol.">
        <title>The Global Catalogue of Microorganisms (GCM) 10K type strain sequencing project: providing services to taxonomists for standard genome sequencing and annotation.</title>
        <authorList>
            <consortium name="The Broad Institute Genomics Platform"/>
            <consortium name="The Broad Institute Genome Sequencing Center for Infectious Disease"/>
            <person name="Wu L."/>
            <person name="Ma J."/>
        </authorList>
    </citation>
    <scope>NUCLEOTIDE SEQUENCE [LARGE SCALE GENOMIC DNA]</scope>
    <source>
        <strain evidence="13">CCUG 54356</strain>
    </source>
</reference>
<organism evidence="12 13">
    <name type="scientific">Microbulbifer celer</name>
    <dbReference type="NCBI Taxonomy" id="435905"/>
    <lineage>
        <taxon>Bacteria</taxon>
        <taxon>Pseudomonadati</taxon>
        <taxon>Pseudomonadota</taxon>
        <taxon>Gammaproteobacteria</taxon>
        <taxon>Cellvibrionales</taxon>
        <taxon>Microbulbiferaceae</taxon>
        <taxon>Microbulbifer</taxon>
    </lineage>
</organism>
<dbReference type="Proteomes" id="UP001597264">
    <property type="component" value="Unassembled WGS sequence"/>
</dbReference>
<sequence length="386" mass="43154">MGYEKATETRNRIHGQFHLPLRRAHAHTSSNAFFLDVNFSVPGSGVTGIFGPSGSGKTTLLRCIAGLQKCPNGRLTINGDTWQDGHRSLPTHRRPLGFVFQQPSLFPHLTARGNLEFARKRATEPVSDQEYQQIIDLMGIGDLLEQSPAALSGGEQQRVAITRALLIKPRLLLMDEPLASLDLPRKREILPYLERLHQSLKVPILYVSHSIDEIARLADHLLLLEDGKLVNEGPTHELLSREDFPVQMGDDLGVLLQASICDRDEHWQLIQAHFDGGKLWLRDTGEALGVPIRLRVLARDLSLTLQEDTASSILNRLPVRIQEITADRDPAMLLVRLKPLPRDSDTDSPDCSTRLIARITRRSCHQLNLKAGSEVWAQIKSVAIVR</sequence>
<keyword evidence="8" id="KW-0472">Membrane</keyword>
<dbReference type="InterPro" id="IPR004606">
    <property type="entry name" value="Mop_domain"/>
</dbReference>
<comment type="caution">
    <text evidence="12">The sequence shown here is derived from an EMBL/GenBank/DDBJ whole genome shotgun (WGS) entry which is preliminary data.</text>
</comment>
<dbReference type="RefSeq" id="WP_230438773.1">
    <property type="nucleotide sequence ID" value="NZ_CP087715.1"/>
</dbReference>
<dbReference type="PROSITE" id="PS51866">
    <property type="entry name" value="MOP"/>
    <property type="match status" value="1"/>
</dbReference>
<keyword evidence="3 9" id="KW-0500">Molybdenum</keyword>
<dbReference type="GO" id="GO:0005524">
    <property type="term" value="F:ATP binding"/>
    <property type="evidence" value="ECO:0007669"/>
    <property type="project" value="UniProtKB-KW"/>
</dbReference>
<evidence type="ECO:0000256" key="3">
    <source>
        <dbReference type="ARBA" id="ARBA00022505"/>
    </source>
</evidence>
<dbReference type="Gene3D" id="3.40.50.300">
    <property type="entry name" value="P-loop containing nucleotide triphosphate hydrolases"/>
    <property type="match status" value="1"/>
</dbReference>
<evidence type="ECO:0000256" key="5">
    <source>
        <dbReference type="ARBA" id="ARBA00022741"/>
    </source>
</evidence>
<keyword evidence="7" id="KW-1278">Translocase</keyword>
<evidence type="ECO:0000256" key="9">
    <source>
        <dbReference type="PROSITE-ProRule" id="PRU01213"/>
    </source>
</evidence>
<dbReference type="InterPro" id="IPR003593">
    <property type="entry name" value="AAA+_ATPase"/>
</dbReference>
<dbReference type="NCBIfam" id="TIGR02142">
    <property type="entry name" value="modC_ABC"/>
    <property type="match status" value="1"/>
</dbReference>
<keyword evidence="2" id="KW-1003">Cell membrane</keyword>
<keyword evidence="5" id="KW-0547">Nucleotide-binding</keyword>
<dbReference type="InterPro" id="IPR050334">
    <property type="entry name" value="Molybdenum_import_ModC"/>
</dbReference>
<dbReference type="PANTHER" id="PTHR43514:SF10">
    <property type="entry name" value="MOLYBDENUM IMPORT ATP-BINDING PROTEIN MODC 2"/>
    <property type="match status" value="1"/>
</dbReference>
<feature type="domain" description="ABC transporter" evidence="10">
    <location>
        <begin position="19"/>
        <end position="251"/>
    </location>
</feature>
<name>A0ABW3U743_9GAMM</name>
<dbReference type="Pfam" id="PF00005">
    <property type="entry name" value="ABC_tran"/>
    <property type="match status" value="1"/>
</dbReference>
<dbReference type="InterPro" id="IPR027417">
    <property type="entry name" value="P-loop_NTPase"/>
</dbReference>
<evidence type="ECO:0000256" key="4">
    <source>
        <dbReference type="ARBA" id="ARBA00022519"/>
    </source>
</evidence>
<dbReference type="Pfam" id="PF03459">
    <property type="entry name" value="TOBE"/>
    <property type="match status" value="1"/>
</dbReference>
<dbReference type="Gene3D" id="2.40.50.100">
    <property type="match status" value="1"/>
</dbReference>
<keyword evidence="13" id="KW-1185">Reference proteome</keyword>
<evidence type="ECO:0000256" key="8">
    <source>
        <dbReference type="ARBA" id="ARBA00023136"/>
    </source>
</evidence>
<evidence type="ECO:0000256" key="1">
    <source>
        <dbReference type="ARBA" id="ARBA00022448"/>
    </source>
</evidence>
<dbReference type="InterPro" id="IPR008995">
    <property type="entry name" value="Mo/tungstate-bd_C_term_dom"/>
</dbReference>
<proteinExistence type="predicted"/>
<keyword evidence="4" id="KW-0997">Cell inner membrane</keyword>
<dbReference type="SUPFAM" id="SSF52540">
    <property type="entry name" value="P-loop containing nucleoside triphosphate hydrolases"/>
    <property type="match status" value="1"/>
</dbReference>
<evidence type="ECO:0000259" key="10">
    <source>
        <dbReference type="PROSITE" id="PS50893"/>
    </source>
</evidence>
<evidence type="ECO:0000256" key="7">
    <source>
        <dbReference type="ARBA" id="ARBA00022967"/>
    </source>
</evidence>
<evidence type="ECO:0000313" key="12">
    <source>
        <dbReference type="EMBL" id="MFD1216673.1"/>
    </source>
</evidence>
<evidence type="ECO:0000256" key="2">
    <source>
        <dbReference type="ARBA" id="ARBA00022475"/>
    </source>
</evidence>
<evidence type="ECO:0000259" key="11">
    <source>
        <dbReference type="PROSITE" id="PS51866"/>
    </source>
</evidence>
<dbReference type="SMART" id="SM00382">
    <property type="entry name" value="AAA"/>
    <property type="match status" value="1"/>
</dbReference>
<keyword evidence="1" id="KW-0813">Transport</keyword>
<dbReference type="InterPro" id="IPR011868">
    <property type="entry name" value="ModC_ABC_ATP-bd"/>
</dbReference>